<keyword evidence="1" id="KW-1133">Transmembrane helix</keyword>
<evidence type="ECO:0000313" key="3">
    <source>
        <dbReference type="Proteomes" id="UP000260644"/>
    </source>
</evidence>
<name>A0A3E1Y6Y2_9BACT</name>
<gene>
    <name evidence="2" type="ORF">DVR12_19245</name>
</gene>
<dbReference type="Proteomes" id="UP000260644">
    <property type="component" value="Unassembled WGS sequence"/>
</dbReference>
<evidence type="ECO:0000256" key="1">
    <source>
        <dbReference type="SAM" id="Phobius"/>
    </source>
</evidence>
<organism evidence="2 3">
    <name type="scientific">Chitinophaga silvatica</name>
    <dbReference type="NCBI Taxonomy" id="2282649"/>
    <lineage>
        <taxon>Bacteria</taxon>
        <taxon>Pseudomonadati</taxon>
        <taxon>Bacteroidota</taxon>
        <taxon>Chitinophagia</taxon>
        <taxon>Chitinophagales</taxon>
        <taxon>Chitinophagaceae</taxon>
        <taxon>Chitinophaga</taxon>
    </lineage>
</organism>
<keyword evidence="3" id="KW-1185">Reference proteome</keyword>
<keyword evidence="1" id="KW-0812">Transmembrane</keyword>
<dbReference type="AlphaFoldDB" id="A0A3E1Y6Y2"/>
<accession>A0A3E1Y6Y2</accession>
<comment type="caution">
    <text evidence="2">The sequence shown here is derived from an EMBL/GenBank/DDBJ whole genome shotgun (WGS) entry which is preliminary data.</text>
</comment>
<feature type="transmembrane region" description="Helical" evidence="1">
    <location>
        <begin position="71"/>
        <end position="94"/>
    </location>
</feature>
<keyword evidence="1" id="KW-0472">Membrane</keyword>
<feature type="transmembrane region" description="Helical" evidence="1">
    <location>
        <begin position="114"/>
        <end position="132"/>
    </location>
</feature>
<dbReference type="OrthoDB" id="954677at2"/>
<reference evidence="2 3" key="1">
    <citation type="submission" date="2018-07" db="EMBL/GenBank/DDBJ databases">
        <title>Chitinophaga K2CV101002-2 sp. nov., isolated from a monsoon evergreen broad-leaved forest soil.</title>
        <authorList>
            <person name="Lv Y."/>
        </authorList>
    </citation>
    <scope>NUCLEOTIDE SEQUENCE [LARGE SCALE GENOMIC DNA]</scope>
    <source>
        <strain evidence="2 3">GDMCC 1.1288</strain>
    </source>
</reference>
<protein>
    <submittedName>
        <fullName evidence="2">Uncharacterized protein</fullName>
    </submittedName>
</protein>
<sequence length="183" mass="21514">MEPNDFRNNWKNISTPNLSSKSIYDMLKTNTHPVLRNAKLQVTIESIFLVLFLITYYTALDGQDKPLYINIIFAGTILLNVIQQLTIFNLPSYISAESNIRTSLKSYKRNLSRFYILTIVTRISFMFGFILFSTSNIIWGTNKLISLMLLVVIFFIQLILFQRTWYKRIINIRNDIQYFEDGE</sequence>
<evidence type="ECO:0000313" key="2">
    <source>
        <dbReference type="EMBL" id="RFS20695.1"/>
    </source>
</evidence>
<dbReference type="EMBL" id="QPMM01000010">
    <property type="protein sequence ID" value="RFS20695.1"/>
    <property type="molecule type" value="Genomic_DNA"/>
</dbReference>
<feature type="transmembrane region" description="Helical" evidence="1">
    <location>
        <begin position="42"/>
        <end position="59"/>
    </location>
</feature>
<feature type="transmembrane region" description="Helical" evidence="1">
    <location>
        <begin position="144"/>
        <end position="161"/>
    </location>
</feature>
<proteinExistence type="predicted"/>
<dbReference type="RefSeq" id="WP_116977413.1">
    <property type="nucleotide sequence ID" value="NZ_QPMM01000010.1"/>
</dbReference>